<gene>
    <name evidence="2" type="ORF">BB560_001337</name>
</gene>
<sequence length="274" mass="30007">MIFPLLLTFVSGVVAQSCTVGQFKCLNDRESPEFTSCGEGGILYNQTCGEGTVCRQEGDSVYCGWPRGTFVDHFLAELSLLSLQLSELSEFPQPTESPEIASQVSSLMSQIEDSIGEVKQRIENDLGEPVGTGAVQEELSTLTAETPDLPSDIETIEDITDITDLSDVTNTEVLTESEFSEELEDLTSELSQVARKASVILKPHDDVIQTTDYTKLVKDQALIEKEIRFVKEASRIASLVSDELKKPNGKHDANVIRSLVKEIRALSAMDVGNN</sequence>
<reference evidence="2 3" key="1">
    <citation type="journal article" date="2018" name="MBio">
        <title>Comparative Genomics Reveals the Core Gene Toolbox for the Fungus-Insect Symbiosis.</title>
        <authorList>
            <person name="Wang Y."/>
            <person name="Stata M."/>
            <person name="Wang W."/>
            <person name="Stajich J.E."/>
            <person name="White M.M."/>
            <person name="Moncalvo J.M."/>
        </authorList>
    </citation>
    <scope>NUCLEOTIDE SEQUENCE [LARGE SCALE GENOMIC DNA]</scope>
    <source>
        <strain evidence="2 3">SC-DP-2</strain>
    </source>
</reference>
<protein>
    <recommendedName>
        <fullName evidence="4">Chitin-binding type-2 domain-containing protein</fullName>
    </recommendedName>
</protein>
<organism evidence="2 3">
    <name type="scientific">Smittium megazygosporum</name>
    <dbReference type="NCBI Taxonomy" id="133381"/>
    <lineage>
        <taxon>Eukaryota</taxon>
        <taxon>Fungi</taxon>
        <taxon>Fungi incertae sedis</taxon>
        <taxon>Zoopagomycota</taxon>
        <taxon>Kickxellomycotina</taxon>
        <taxon>Harpellomycetes</taxon>
        <taxon>Harpellales</taxon>
        <taxon>Legeriomycetaceae</taxon>
        <taxon>Smittium</taxon>
    </lineage>
</organism>
<accession>A0A2T9ZHW3</accession>
<keyword evidence="1" id="KW-0732">Signal</keyword>
<evidence type="ECO:0000313" key="2">
    <source>
        <dbReference type="EMBL" id="PVV04169.1"/>
    </source>
</evidence>
<evidence type="ECO:0000313" key="3">
    <source>
        <dbReference type="Proteomes" id="UP000245609"/>
    </source>
</evidence>
<keyword evidence="3" id="KW-1185">Reference proteome</keyword>
<proteinExistence type="predicted"/>
<name>A0A2T9ZHW3_9FUNG</name>
<dbReference type="OrthoDB" id="73875at2759"/>
<dbReference type="Proteomes" id="UP000245609">
    <property type="component" value="Unassembled WGS sequence"/>
</dbReference>
<evidence type="ECO:0000256" key="1">
    <source>
        <dbReference type="SAM" id="SignalP"/>
    </source>
</evidence>
<feature type="signal peptide" evidence="1">
    <location>
        <begin position="1"/>
        <end position="15"/>
    </location>
</feature>
<dbReference type="EMBL" id="MBFS01000153">
    <property type="protein sequence ID" value="PVV04169.1"/>
    <property type="molecule type" value="Genomic_DNA"/>
</dbReference>
<feature type="chain" id="PRO_5015637192" description="Chitin-binding type-2 domain-containing protein" evidence="1">
    <location>
        <begin position="16"/>
        <end position="274"/>
    </location>
</feature>
<dbReference type="AlphaFoldDB" id="A0A2T9ZHW3"/>
<comment type="caution">
    <text evidence="2">The sequence shown here is derived from an EMBL/GenBank/DDBJ whole genome shotgun (WGS) entry which is preliminary data.</text>
</comment>
<evidence type="ECO:0008006" key="4">
    <source>
        <dbReference type="Google" id="ProtNLM"/>
    </source>
</evidence>